<sequence>MTAKRGRSPELDDANKRLRFNEDDVTNYFEYFKSISVCFKIPLDPDVQLDSRGTVSPYDKHLPKPLQLTGLTVDPGRTDEFNELCFKSEHWASSRDIGSFLGSLLMHVGGLHGSSSRIYDTVWPVVSDALHLAYALVHGGDNRYVTPVAETQFSIRTKQPQDVKLRVDPSFELEGSGAYMQDRARSSYSDIDIGSFVSFAFQDYGRFDARSFLIYLLIVRAQVEDPQLCFPWPEAGCQGCTEFKDCHEAWSRRLLQGEMLPVPQDAPDASQDPGSPGLEAIDELIGHWRSWIEECGSAVGDIKRMDSYRPELAPLRRAVGQAYDNSCKDSGSPEEKAEVLEWLESAWCGIVQAWSQGVREDTTAGVLSNMAVFQYFLRSRKTQTAVLCTPMPSHIAVPSLVGVCIHGYKDAKSRQEYRRPVELSLQTRKRRFEEKYSKDNELHQGEDEGATTITRKIQLGHLHLVFNAPHLNLLSSGMTAFTRVPYSDMVPVTNEDYPLWSLSGMPNTAPTTACHDSGPALASPITNGAVILSEYVACGALGTVWGGDLIFEGDTEQTRTAIMAKTVTSEEDALLLSREAMLYEQLADLDLDLPTVRYYGLFKDCDGMTILVMEDAGVEMDKFDDISLSLKTKIYDAFCRLHDVGISHRDVEPRNILLTPSGELKVIDFHVASEHKCPGDECDDGEYIKSILGL</sequence>
<evidence type="ECO:0000259" key="1">
    <source>
        <dbReference type="PROSITE" id="PS50011"/>
    </source>
</evidence>
<keyword evidence="3" id="KW-1185">Reference proteome</keyword>
<dbReference type="PROSITE" id="PS50011">
    <property type="entry name" value="PROTEIN_KINASE_DOM"/>
    <property type="match status" value="1"/>
</dbReference>
<accession>A0A2H3E897</accession>
<organism evidence="2 3">
    <name type="scientific">Armillaria gallica</name>
    <name type="common">Bulbous honey fungus</name>
    <name type="synonym">Armillaria bulbosa</name>
    <dbReference type="NCBI Taxonomy" id="47427"/>
    <lineage>
        <taxon>Eukaryota</taxon>
        <taxon>Fungi</taxon>
        <taxon>Dikarya</taxon>
        <taxon>Basidiomycota</taxon>
        <taxon>Agaricomycotina</taxon>
        <taxon>Agaricomycetes</taxon>
        <taxon>Agaricomycetidae</taxon>
        <taxon>Agaricales</taxon>
        <taxon>Marasmiineae</taxon>
        <taxon>Physalacriaceae</taxon>
        <taxon>Armillaria</taxon>
    </lineage>
</organism>
<dbReference type="GO" id="GO:0004672">
    <property type="term" value="F:protein kinase activity"/>
    <property type="evidence" value="ECO:0007669"/>
    <property type="project" value="InterPro"/>
</dbReference>
<dbReference type="STRING" id="47427.A0A2H3E897"/>
<dbReference type="OMA" id="EWLESAW"/>
<feature type="domain" description="Protein kinase" evidence="1">
    <location>
        <begin position="530"/>
        <end position="694"/>
    </location>
</feature>
<reference evidence="3" key="1">
    <citation type="journal article" date="2017" name="Nat. Ecol. Evol.">
        <title>Genome expansion and lineage-specific genetic innovations in the forest pathogenic fungi Armillaria.</title>
        <authorList>
            <person name="Sipos G."/>
            <person name="Prasanna A.N."/>
            <person name="Walter M.C."/>
            <person name="O'Connor E."/>
            <person name="Balint B."/>
            <person name="Krizsan K."/>
            <person name="Kiss B."/>
            <person name="Hess J."/>
            <person name="Varga T."/>
            <person name="Slot J."/>
            <person name="Riley R."/>
            <person name="Boka B."/>
            <person name="Rigling D."/>
            <person name="Barry K."/>
            <person name="Lee J."/>
            <person name="Mihaltcheva S."/>
            <person name="LaButti K."/>
            <person name="Lipzen A."/>
            <person name="Waldron R."/>
            <person name="Moloney N.M."/>
            <person name="Sperisen C."/>
            <person name="Kredics L."/>
            <person name="Vagvoelgyi C."/>
            <person name="Patrignani A."/>
            <person name="Fitzpatrick D."/>
            <person name="Nagy I."/>
            <person name="Doyle S."/>
            <person name="Anderson J.B."/>
            <person name="Grigoriev I.V."/>
            <person name="Gueldener U."/>
            <person name="Muensterkoetter M."/>
            <person name="Nagy L.G."/>
        </authorList>
    </citation>
    <scope>NUCLEOTIDE SEQUENCE [LARGE SCALE GENOMIC DNA]</scope>
    <source>
        <strain evidence="3">Ar21-2</strain>
    </source>
</reference>
<gene>
    <name evidence="2" type="ORF">ARMGADRAFT_1163174</name>
</gene>
<evidence type="ECO:0000313" key="3">
    <source>
        <dbReference type="Proteomes" id="UP000217790"/>
    </source>
</evidence>
<dbReference type="InterPro" id="IPR000719">
    <property type="entry name" value="Prot_kinase_dom"/>
</dbReference>
<name>A0A2H3E897_ARMGA</name>
<dbReference type="AlphaFoldDB" id="A0A2H3E897"/>
<dbReference type="EMBL" id="KZ293650">
    <property type="protein sequence ID" value="PBK96793.1"/>
    <property type="molecule type" value="Genomic_DNA"/>
</dbReference>
<dbReference type="SUPFAM" id="SSF56112">
    <property type="entry name" value="Protein kinase-like (PK-like)"/>
    <property type="match status" value="1"/>
</dbReference>
<dbReference type="Gene3D" id="1.10.510.10">
    <property type="entry name" value="Transferase(Phosphotransferase) domain 1"/>
    <property type="match status" value="1"/>
</dbReference>
<dbReference type="InParanoid" id="A0A2H3E897"/>
<dbReference type="OrthoDB" id="3270233at2759"/>
<dbReference type="InterPro" id="IPR011009">
    <property type="entry name" value="Kinase-like_dom_sf"/>
</dbReference>
<evidence type="ECO:0000313" key="2">
    <source>
        <dbReference type="EMBL" id="PBK96793.1"/>
    </source>
</evidence>
<dbReference type="GO" id="GO:0005524">
    <property type="term" value="F:ATP binding"/>
    <property type="evidence" value="ECO:0007669"/>
    <property type="project" value="InterPro"/>
</dbReference>
<dbReference type="Proteomes" id="UP000217790">
    <property type="component" value="Unassembled WGS sequence"/>
</dbReference>
<protein>
    <recommendedName>
        <fullName evidence="1">Protein kinase domain-containing protein</fullName>
    </recommendedName>
</protein>
<proteinExistence type="predicted"/>